<evidence type="ECO:0000256" key="4">
    <source>
        <dbReference type="ARBA" id="ARBA00022461"/>
    </source>
</evidence>
<evidence type="ECO:0000256" key="1">
    <source>
        <dbReference type="ARBA" id="ARBA00004141"/>
    </source>
</evidence>
<dbReference type="Pfam" id="PF00858">
    <property type="entry name" value="ASC"/>
    <property type="match status" value="1"/>
</dbReference>
<feature type="non-terminal residue" evidence="13">
    <location>
        <position position="1"/>
    </location>
</feature>
<dbReference type="PANTHER" id="PTHR11690:SF240">
    <property type="entry name" value="PICKPOCKET 25-RELATED"/>
    <property type="match status" value="1"/>
</dbReference>
<evidence type="ECO:0000256" key="2">
    <source>
        <dbReference type="ARBA" id="ARBA00007193"/>
    </source>
</evidence>
<comment type="subcellular location">
    <subcellularLocation>
        <location evidence="1">Membrane</location>
        <topology evidence="1">Multi-pass membrane protein</topology>
    </subcellularLocation>
</comment>
<dbReference type="PANTHER" id="PTHR11690">
    <property type="entry name" value="AMILORIDE-SENSITIVE SODIUM CHANNEL-RELATED"/>
    <property type="match status" value="1"/>
</dbReference>
<dbReference type="GO" id="GO:0005886">
    <property type="term" value="C:plasma membrane"/>
    <property type="evidence" value="ECO:0007669"/>
    <property type="project" value="TreeGrafter"/>
</dbReference>
<gene>
    <name evidence="13" type="primary">Nach_5</name>
    <name evidence="13" type="ORF">Bhyg_02443</name>
</gene>
<dbReference type="OrthoDB" id="6628406at2759"/>
<evidence type="ECO:0000256" key="5">
    <source>
        <dbReference type="ARBA" id="ARBA00022692"/>
    </source>
</evidence>
<protein>
    <submittedName>
        <fullName evidence="13">Sodium channel protein Nach</fullName>
    </submittedName>
</protein>
<name>A0A9Q0NBF6_9DIPT</name>
<dbReference type="InterPro" id="IPR001873">
    <property type="entry name" value="ENaC"/>
</dbReference>
<keyword evidence="3 12" id="KW-0813">Transport</keyword>
<evidence type="ECO:0000256" key="12">
    <source>
        <dbReference type="RuleBase" id="RU000679"/>
    </source>
</evidence>
<evidence type="ECO:0000256" key="3">
    <source>
        <dbReference type="ARBA" id="ARBA00022448"/>
    </source>
</evidence>
<evidence type="ECO:0000256" key="10">
    <source>
        <dbReference type="ARBA" id="ARBA00023201"/>
    </source>
</evidence>
<evidence type="ECO:0000313" key="14">
    <source>
        <dbReference type="Proteomes" id="UP001151699"/>
    </source>
</evidence>
<evidence type="ECO:0000313" key="13">
    <source>
        <dbReference type="EMBL" id="KAJ6647222.1"/>
    </source>
</evidence>
<dbReference type="Proteomes" id="UP001151699">
    <property type="component" value="Chromosome A"/>
</dbReference>
<sequence>MDQLIDDNSKIYQDSKAEQLERPIFELITNVHMFVINFSRTSSIHGVVYLMNRGLHFTERIDAAMVDDYIKMFPHRFPTEEEKKDFHYFMDVISTVTYENFDRLNPIRNRTFGITGGDYLDLIANMSSAYKPEVSSGTIAKMYIQETITEMGICFSTNSKISVYNDYNYWRKNRWDLIKPNSTVYVHQLDGEIYAQLINLSSAYEVYFHGATEVPDISKQRYSFGAFDYTTVELLGLEILTSDNAKDLTVSQRQCRFTHESEIMRTSPIYSANLCHRECRMALATRMCGCFPHFYRNKGRHGEKLGNVCDIQGLLCLMTIKDELITLKSNKMKINCNCLANCDDSNFFVQD</sequence>
<dbReference type="Gene3D" id="1.10.287.820">
    <property type="entry name" value="Acid-sensing ion channel domain"/>
    <property type="match status" value="1"/>
</dbReference>
<keyword evidence="11 12" id="KW-0407">Ion channel</keyword>
<evidence type="ECO:0000256" key="8">
    <source>
        <dbReference type="ARBA" id="ARBA00023065"/>
    </source>
</evidence>
<organism evidence="13 14">
    <name type="scientific">Pseudolycoriella hygida</name>
    <dbReference type="NCBI Taxonomy" id="35572"/>
    <lineage>
        <taxon>Eukaryota</taxon>
        <taxon>Metazoa</taxon>
        <taxon>Ecdysozoa</taxon>
        <taxon>Arthropoda</taxon>
        <taxon>Hexapoda</taxon>
        <taxon>Insecta</taxon>
        <taxon>Pterygota</taxon>
        <taxon>Neoptera</taxon>
        <taxon>Endopterygota</taxon>
        <taxon>Diptera</taxon>
        <taxon>Nematocera</taxon>
        <taxon>Sciaroidea</taxon>
        <taxon>Sciaridae</taxon>
        <taxon>Pseudolycoriella</taxon>
    </lineage>
</organism>
<comment type="similarity">
    <text evidence="2 12">Belongs to the amiloride-sensitive sodium channel (TC 1.A.6) family.</text>
</comment>
<evidence type="ECO:0000256" key="11">
    <source>
        <dbReference type="ARBA" id="ARBA00023303"/>
    </source>
</evidence>
<keyword evidence="8 12" id="KW-0406">Ion transport</keyword>
<keyword evidence="9" id="KW-0472">Membrane</keyword>
<keyword evidence="10 12" id="KW-0739">Sodium transport</keyword>
<keyword evidence="4 12" id="KW-0894">Sodium channel</keyword>
<proteinExistence type="inferred from homology"/>
<evidence type="ECO:0000256" key="6">
    <source>
        <dbReference type="ARBA" id="ARBA00022989"/>
    </source>
</evidence>
<dbReference type="AlphaFoldDB" id="A0A9Q0NBF6"/>
<comment type="caution">
    <text evidence="13">The sequence shown here is derived from an EMBL/GenBank/DDBJ whole genome shotgun (WGS) entry which is preliminary data.</text>
</comment>
<accession>A0A9Q0NBF6</accession>
<keyword evidence="14" id="KW-1185">Reference proteome</keyword>
<keyword evidence="7" id="KW-0915">Sodium</keyword>
<keyword evidence="6" id="KW-1133">Transmembrane helix</keyword>
<evidence type="ECO:0000256" key="9">
    <source>
        <dbReference type="ARBA" id="ARBA00023136"/>
    </source>
</evidence>
<reference evidence="13" key="1">
    <citation type="submission" date="2022-07" db="EMBL/GenBank/DDBJ databases">
        <authorList>
            <person name="Trinca V."/>
            <person name="Uliana J.V.C."/>
            <person name="Torres T.T."/>
            <person name="Ward R.J."/>
            <person name="Monesi N."/>
        </authorList>
    </citation>
    <scope>NUCLEOTIDE SEQUENCE</scope>
    <source>
        <strain evidence="13">HSMRA1968</strain>
        <tissue evidence="13">Whole embryos</tissue>
    </source>
</reference>
<evidence type="ECO:0000256" key="7">
    <source>
        <dbReference type="ARBA" id="ARBA00023053"/>
    </source>
</evidence>
<dbReference type="EMBL" id="WJQU01000001">
    <property type="protein sequence ID" value="KAJ6647222.1"/>
    <property type="molecule type" value="Genomic_DNA"/>
</dbReference>
<keyword evidence="5 12" id="KW-0812">Transmembrane</keyword>
<dbReference type="GO" id="GO:0015280">
    <property type="term" value="F:ligand-gated sodium channel activity"/>
    <property type="evidence" value="ECO:0007669"/>
    <property type="project" value="TreeGrafter"/>
</dbReference>